<dbReference type="CDD" id="cd22274">
    <property type="entry name" value="DPBB_EXPA_N"/>
    <property type="match status" value="1"/>
</dbReference>
<reference evidence="13" key="1">
    <citation type="submission" date="2019-09" db="EMBL/GenBank/DDBJ databases">
        <title>Draft genome information of white flower Hibiscus syriacus.</title>
        <authorList>
            <person name="Kim Y.-M."/>
        </authorList>
    </citation>
    <scope>NUCLEOTIDE SEQUENCE [LARGE SCALE GENOMIC DNA]</scope>
    <source>
        <strain evidence="13">YM2019G1</strain>
    </source>
</reference>
<dbReference type="EMBL" id="VEPZ02001695">
    <property type="protein sequence ID" value="KAE8662702.1"/>
    <property type="molecule type" value="Genomic_DNA"/>
</dbReference>
<dbReference type="Proteomes" id="UP000436088">
    <property type="component" value="Unassembled WGS sequence"/>
</dbReference>
<dbReference type="PANTHER" id="PTHR18063">
    <property type="entry name" value="NF-E2 INDUCIBLE PROTEIN"/>
    <property type="match status" value="1"/>
</dbReference>
<dbReference type="GO" id="GO:0071108">
    <property type="term" value="P:protein K48-linked deubiquitination"/>
    <property type="evidence" value="ECO:0007669"/>
    <property type="project" value="TreeGrafter"/>
</dbReference>
<feature type="signal peptide" evidence="10">
    <location>
        <begin position="1"/>
        <end position="29"/>
    </location>
</feature>
<dbReference type="SUPFAM" id="SSF50685">
    <property type="entry name" value="Barwin-like endoglucanases"/>
    <property type="match status" value="1"/>
</dbReference>
<feature type="compositionally biased region" description="Basic and acidic residues" evidence="9">
    <location>
        <begin position="893"/>
        <end position="906"/>
    </location>
</feature>
<evidence type="ECO:0000256" key="7">
    <source>
        <dbReference type="ARBA" id="ARBA00023136"/>
    </source>
</evidence>
<feature type="compositionally biased region" description="Low complexity" evidence="9">
    <location>
        <begin position="461"/>
        <end position="470"/>
    </location>
</feature>
<name>A0A6A2WPL8_HIBSY</name>
<dbReference type="AlphaFoldDB" id="A0A6A2WPL8"/>
<dbReference type="PRINTS" id="PR01226">
    <property type="entry name" value="EXPANSIN"/>
</dbReference>
<dbReference type="InterPro" id="IPR007118">
    <property type="entry name" value="Expan_Lol_pI"/>
</dbReference>
<gene>
    <name evidence="13" type="ORF">F3Y22_tig00113156pilonHSYRG00077</name>
</gene>
<dbReference type="GO" id="GO:0071944">
    <property type="term" value="C:cell periphery"/>
    <property type="evidence" value="ECO:0007669"/>
    <property type="project" value="TreeGrafter"/>
</dbReference>
<comment type="similarity">
    <text evidence="3">Belongs to the expansin family. Expansin A subfamily.</text>
</comment>
<dbReference type="InterPro" id="IPR036749">
    <property type="entry name" value="Expansin_CBD_sf"/>
</dbReference>
<dbReference type="GO" id="GO:0009653">
    <property type="term" value="P:anatomical structure morphogenesis"/>
    <property type="evidence" value="ECO:0007669"/>
    <property type="project" value="UniProtKB-ARBA"/>
</dbReference>
<keyword evidence="5" id="KW-0964">Secreted</keyword>
<comment type="caution">
    <text evidence="13">The sequence shown here is derived from an EMBL/GenBank/DDBJ whole genome shotgun (WGS) entry which is preliminary data.</text>
</comment>
<dbReference type="GO" id="GO:0016020">
    <property type="term" value="C:membrane"/>
    <property type="evidence" value="ECO:0007669"/>
    <property type="project" value="UniProtKB-SubCell"/>
</dbReference>
<dbReference type="GO" id="GO:0016807">
    <property type="term" value="F:cysteine-type carboxypeptidase activity"/>
    <property type="evidence" value="ECO:0007669"/>
    <property type="project" value="TreeGrafter"/>
</dbReference>
<evidence type="ECO:0000256" key="1">
    <source>
        <dbReference type="ARBA" id="ARBA00004170"/>
    </source>
</evidence>
<feature type="compositionally biased region" description="Basic and acidic residues" evidence="9">
    <location>
        <begin position="471"/>
        <end position="486"/>
    </location>
</feature>
<evidence type="ECO:0000256" key="4">
    <source>
        <dbReference type="ARBA" id="ARBA00022512"/>
    </source>
</evidence>
<dbReference type="SMART" id="SM00837">
    <property type="entry name" value="DPBB_1"/>
    <property type="match status" value="1"/>
</dbReference>
<feature type="region of interest" description="Disordered" evidence="9">
    <location>
        <begin position="857"/>
        <end position="906"/>
    </location>
</feature>
<evidence type="ECO:0000313" key="14">
    <source>
        <dbReference type="Proteomes" id="UP000436088"/>
    </source>
</evidence>
<evidence type="ECO:0000256" key="5">
    <source>
        <dbReference type="ARBA" id="ARBA00022525"/>
    </source>
</evidence>
<feature type="region of interest" description="Disordered" evidence="9">
    <location>
        <begin position="461"/>
        <end position="486"/>
    </location>
</feature>
<dbReference type="InterPro" id="IPR002963">
    <property type="entry name" value="Expansin"/>
</dbReference>
<dbReference type="Pfam" id="PF04424">
    <property type="entry name" value="MINDY_DUB"/>
    <property type="match status" value="1"/>
</dbReference>
<dbReference type="InterPro" id="IPR033979">
    <property type="entry name" value="MINDY_domain"/>
</dbReference>
<keyword evidence="4" id="KW-0134">Cell wall</keyword>
<feature type="compositionally biased region" description="Low complexity" evidence="9">
    <location>
        <begin position="881"/>
        <end position="892"/>
    </location>
</feature>
<evidence type="ECO:0000256" key="9">
    <source>
        <dbReference type="SAM" id="MobiDB-lite"/>
    </source>
</evidence>
<protein>
    <submittedName>
        <fullName evidence="13">Expansin-A7</fullName>
    </submittedName>
</protein>
<evidence type="ECO:0000256" key="2">
    <source>
        <dbReference type="ARBA" id="ARBA00004191"/>
    </source>
</evidence>
<dbReference type="InterPro" id="IPR036908">
    <property type="entry name" value="RlpA-like_sf"/>
</dbReference>
<dbReference type="PANTHER" id="PTHR18063:SF6">
    <property type="entry name" value="UBIQUITIN CARBOXYL-TERMINAL HYDROLASE"/>
    <property type="match status" value="1"/>
</dbReference>
<evidence type="ECO:0000256" key="8">
    <source>
        <dbReference type="ARBA" id="ARBA00023316"/>
    </source>
</evidence>
<dbReference type="InterPro" id="IPR007518">
    <property type="entry name" value="MINDY"/>
</dbReference>
<dbReference type="PROSITE" id="PS50842">
    <property type="entry name" value="EXPANSIN_EG45"/>
    <property type="match status" value="1"/>
</dbReference>
<dbReference type="InterPro" id="IPR007117">
    <property type="entry name" value="Expansin_CBD"/>
</dbReference>
<keyword evidence="6 10" id="KW-0732">Signal</keyword>
<dbReference type="GO" id="GO:0005576">
    <property type="term" value="C:extracellular region"/>
    <property type="evidence" value="ECO:0007669"/>
    <property type="project" value="InterPro"/>
</dbReference>
<dbReference type="Gene3D" id="2.40.40.10">
    <property type="entry name" value="RlpA-like domain"/>
    <property type="match status" value="1"/>
</dbReference>
<keyword evidence="14" id="KW-1185">Reference proteome</keyword>
<dbReference type="SUPFAM" id="SSF49590">
    <property type="entry name" value="PHL pollen allergen"/>
    <property type="match status" value="1"/>
</dbReference>
<dbReference type="GO" id="GO:0005829">
    <property type="term" value="C:cytosol"/>
    <property type="evidence" value="ECO:0007669"/>
    <property type="project" value="TreeGrafter"/>
</dbReference>
<dbReference type="PRINTS" id="PR01225">
    <property type="entry name" value="EXPANSNFAMLY"/>
</dbReference>
<feature type="compositionally biased region" description="Polar residues" evidence="9">
    <location>
        <begin position="525"/>
        <end position="535"/>
    </location>
</feature>
<organism evidence="13 14">
    <name type="scientific">Hibiscus syriacus</name>
    <name type="common">Rose of Sharon</name>
    <dbReference type="NCBI Taxonomy" id="106335"/>
    <lineage>
        <taxon>Eukaryota</taxon>
        <taxon>Viridiplantae</taxon>
        <taxon>Streptophyta</taxon>
        <taxon>Embryophyta</taxon>
        <taxon>Tracheophyta</taxon>
        <taxon>Spermatophyta</taxon>
        <taxon>Magnoliopsida</taxon>
        <taxon>eudicotyledons</taxon>
        <taxon>Gunneridae</taxon>
        <taxon>Pentapetalae</taxon>
        <taxon>rosids</taxon>
        <taxon>malvids</taxon>
        <taxon>Malvales</taxon>
        <taxon>Malvaceae</taxon>
        <taxon>Malvoideae</taxon>
        <taxon>Hibiscus</taxon>
    </lineage>
</organism>
<dbReference type="Pfam" id="PF03330">
    <property type="entry name" value="DPBB_1"/>
    <property type="match status" value="1"/>
</dbReference>
<evidence type="ECO:0000259" key="12">
    <source>
        <dbReference type="PROSITE" id="PS50843"/>
    </source>
</evidence>
<keyword evidence="7" id="KW-0472">Membrane</keyword>
<feature type="domain" description="Expansin-like CBD" evidence="12">
    <location>
        <begin position="178"/>
        <end position="230"/>
    </location>
</feature>
<evidence type="ECO:0000256" key="10">
    <source>
        <dbReference type="SAM" id="SignalP"/>
    </source>
</evidence>
<proteinExistence type="inferred from homology"/>
<keyword evidence="8" id="KW-0961">Cell wall biogenesis/degradation</keyword>
<dbReference type="GO" id="GO:1990380">
    <property type="term" value="F:K48-linked deubiquitinase activity"/>
    <property type="evidence" value="ECO:0007669"/>
    <property type="project" value="InterPro"/>
</dbReference>
<feature type="region of interest" description="Disordered" evidence="9">
    <location>
        <begin position="642"/>
        <end position="667"/>
    </location>
</feature>
<dbReference type="GO" id="GO:0004843">
    <property type="term" value="F:cysteine-type deubiquitinase activity"/>
    <property type="evidence" value="ECO:0007669"/>
    <property type="project" value="InterPro"/>
</dbReference>
<dbReference type="PROSITE" id="PS50843">
    <property type="entry name" value="EXPANSIN_CBD"/>
    <property type="match status" value="1"/>
</dbReference>
<dbReference type="InterPro" id="IPR009009">
    <property type="entry name" value="RlpA-like_DPBB"/>
</dbReference>
<feature type="domain" description="Expansin-like EG45" evidence="11">
    <location>
        <begin position="54"/>
        <end position="167"/>
    </location>
</feature>
<evidence type="ECO:0000256" key="3">
    <source>
        <dbReference type="ARBA" id="ARBA00005392"/>
    </source>
</evidence>
<feature type="compositionally biased region" description="Low complexity" evidence="9">
    <location>
        <begin position="642"/>
        <end position="652"/>
    </location>
</feature>
<feature type="chain" id="PRO_5025534924" evidence="10">
    <location>
        <begin position="30"/>
        <end position="906"/>
    </location>
</feature>
<dbReference type="GO" id="GO:0009664">
    <property type="term" value="P:plant-type cell wall organization"/>
    <property type="evidence" value="ECO:0007669"/>
    <property type="project" value="InterPro"/>
</dbReference>
<sequence>MSFSLNSWSFGFVLMALTALAIIGKPCLAAYRPSSWALAHATFYGGETASETMGGACGYGNLFSSGYGTDTAALSTTLFNNGFACGTCYQIKCVQSKWCYPTVKFTTVTATNLCLPNWAKDSNNGGWCNPPRVHFDMSKPAFMKIAQWKAGIVPVMYQRVPCVTKGGLRFKFQGNGYWLLVYVMNVGAGGDIAKIGQYLSFKITSYTTKETIICWNVVPANWNLGLTYSTAIASSSSLPSFVCESKEEEAVKERQQQKQEVIKECTYKTKAIQFLGRTTPIILQNDNGPCPLLAICNSPPPVFPFLGNVLLLSNNMNLSSDTAEVSQEKLLSLVAERLIDSNSNVDNKDVGYVENQLRNIADAIDLLPRLATGIDVNIKFRRTDDFEFTSECAIFDLLDIPLYHGWIVDPQDHETACAIGSKSYNAIMEELVALEARNMEASHKIKPGDCVDSAATTATLGVPSPSLSKSKSVDDSPRFDSGRKLRKGDLDEEAELLRVLKLSEADSQTSIGVENPIPQRMEPSLSDNGTSLSNDSGRKTHFETLEREESPKIDGIIQDQLSCAKPEELTLPKDALPKDVVEKSDVVTPMVNGSIASTDGKNTDIPRGVEKFEIQFASATDARDIPDNVNGCDTTKASSVSLQNADSDSSSSRINHRNVPGSEPIYEGEDSIVDSAATPHEHREPFYEGEPTLAKQANKSAVDDCNARSKDEITPQQGELIENFLKNNASQLTFFGLFCLQEGLKERELCVFFRNNHFSTMFKYDGELYLLATDLGYLNQPNLVWEKLNEVNGDTLFMTGNFKEFKVDNSHATGTWDEQNAMATTADYIASIDNAVQAGMDVNSDFQLAIALQQQEFEEEPPPSVGGSRLVTSPQMKRSSGRSSSSSSSSSSPKRDQKSKDMCIVM</sequence>
<evidence type="ECO:0000256" key="6">
    <source>
        <dbReference type="ARBA" id="ARBA00022729"/>
    </source>
</evidence>
<evidence type="ECO:0000259" key="11">
    <source>
        <dbReference type="PROSITE" id="PS50842"/>
    </source>
</evidence>
<comment type="subcellular location">
    <subcellularLocation>
        <location evidence="1">Membrane</location>
        <topology evidence="1">Peripheral membrane protein</topology>
    </subcellularLocation>
    <subcellularLocation>
        <location evidence="2">Secreted</location>
        <location evidence="2">Cell wall</location>
    </subcellularLocation>
</comment>
<evidence type="ECO:0000313" key="13">
    <source>
        <dbReference type="EMBL" id="KAE8662702.1"/>
    </source>
</evidence>
<feature type="region of interest" description="Disordered" evidence="9">
    <location>
        <begin position="510"/>
        <end position="537"/>
    </location>
</feature>
<accession>A0A6A2WPL8</accession>
<dbReference type="InterPro" id="IPR007112">
    <property type="entry name" value="Expansin/allergen_DPBB_dom"/>
</dbReference>